<dbReference type="GO" id="GO:0003697">
    <property type="term" value="F:single-stranded DNA binding"/>
    <property type="evidence" value="ECO:0007669"/>
    <property type="project" value="InterPro"/>
</dbReference>
<dbReference type="InterPro" id="IPR007694">
    <property type="entry name" value="DNA_helicase_DnaB-like_C"/>
</dbReference>
<reference evidence="2 3" key="1">
    <citation type="journal article" date="2015" name="Plant Cell">
        <title>Oil accumulation by the oleaginous diatom Fistulifera solaris as revealed by the genome and transcriptome.</title>
        <authorList>
            <person name="Tanaka T."/>
            <person name="Maeda Y."/>
            <person name="Veluchamy A."/>
            <person name="Tanaka M."/>
            <person name="Abida H."/>
            <person name="Marechal E."/>
            <person name="Bowler C."/>
            <person name="Muto M."/>
            <person name="Sunaga Y."/>
            <person name="Tanaka M."/>
            <person name="Yoshino T."/>
            <person name="Taniguchi T."/>
            <person name="Fukuda Y."/>
            <person name="Nemoto M."/>
            <person name="Matsumoto M."/>
            <person name="Wong P.S."/>
            <person name="Aburatani S."/>
            <person name="Fujibuchi W."/>
        </authorList>
    </citation>
    <scope>NUCLEOTIDE SEQUENCE [LARGE SCALE GENOMIC DNA]</scope>
    <source>
        <strain evidence="2 3">JPCC DA0580</strain>
    </source>
</reference>
<dbReference type="InterPro" id="IPR034154">
    <property type="entry name" value="TOPRIM_DnaG/twinkle"/>
</dbReference>
<dbReference type="SUPFAM" id="SSF52540">
    <property type="entry name" value="P-loop containing nucleoside triphosphate hydrolases"/>
    <property type="match status" value="1"/>
</dbReference>
<dbReference type="Pfam" id="PF13155">
    <property type="entry name" value="Toprim_2"/>
    <property type="match status" value="1"/>
</dbReference>
<dbReference type="EMBL" id="BDSP01000137">
    <property type="protein sequence ID" value="GAX19615.1"/>
    <property type="molecule type" value="Genomic_DNA"/>
</dbReference>
<proteinExistence type="predicted"/>
<dbReference type="GO" id="GO:0043139">
    <property type="term" value="F:5'-3' DNA helicase activity"/>
    <property type="evidence" value="ECO:0007669"/>
    <property type="project" value="InterPro"/>
</dbReference>
<dbReference type="Pfam" id="PF13481">
    <property type="entry name" value="AAA_25"/>
    <property type="match status" value="1"/>
</dbReference>
<dbReference type="CDD" id="cd01029">
    <property type="entry name" value="TOPRIM_primases"/>
    <property type="match status" value="1"/>
</dbReference>
<dbReference type="InterPro" id="IPR027417">
    <property type="entry name" value="P-loop_NTPase"/>
</dbReference>
<evidence type="ECO:0000313" key="2">
    <source>
        <dbReference type="EMBL" id="GAX19615.1"/>
    </source>
</evidence>
<feature type="domain" description="SF4 helicase" evidence="1">
    <location>
        <begin position="403"/>
        <end position="660"/>
    </location>
</feature>
<comment type="caution">
    <text evidence="2">The sequence shown here is derived from an EMBL/GenBank/DDBJ whole genome shotgun (WGS) entry which is preliminary data.</text>
</comment>
<dbReference type="PROSITE" id="PS51199">
    <property type="entry name" value="SF4_HELICASE"/>
    <property type="match status" value="1"/>
</dbReference>
<dbReference type="Gene3D" id="3.40.1360.10">
    <property type="match status" value="1"/>
</dbReference>
<dbReference type="GO" id="GO:0005524">
    <property type="term" value="F:ATP binding"/>
    <property type="evidence" value="ECO:0007669"/>
    <property type="project" value="InterPro"/>
</dbReference>
<name>A0A1Z5K003_FISSO</name>
<dbReference type="PANTHER" id="PTHR12873">
    <property type="entry name" value="T7-LIKE MITOCHONDRIAL DNA HELICASE"/>
    <property type="match status" value="1"/>
</dbReference>
<dbReference type="Proteomes" id="UP000198406">
    <property type="component" value="Unassembled WGS sequence"/>
</dbReference>
<dbReference type="PANTHER" id="PTHR12873:SF0">
    <property type="entry name" value="TWINKLE MTDNA HELICASE"/>
    <property type="match status" value="1"/>
</dbReference>
<dbReference type="Gene3D" id="3.40.50.300">
    <property type="entry name" value="P-loop containing nucleotide triphosphate hydrolases"/>
    <property type="match status" value="1"/>
</dbReference>
<accession>A0A1Z5K003</accession>
<dbReference type="InParanoid" id="A0A1Z5K003"/>
<gene>
    <name evidence="2" type="ORF">FisN_19Hh195</name>
</gene>
<dbReference type="AlphaFoldDB" id="A0A1Z5K003"/>
<organism evidence="2 3">
    <name type="scientific">Fistulifera solaris</name>
    <name type="common">Oleaginous diatom</name>
    <dbReference type="NCBI Taxonomy" id="1519565"/>
    <lineage>
        <taxon>Eukaryota</taxon>
        <taxon>Sar</taxon>
        <taxon>Stramenopiles</taxon>
        <taxon>Ochrophyta</taxon>
        <taxon>Bacillariophyta</taxon>
        <taxon>Bacillariophyceae</taxon>
        <taxon>Bacillariophycidae</taxon>
        <taxon>Naviculales</taxon>
        <taxon>Naviculaceae</taxon>
        <taxon>Fistulifera</taxon>
    </lineage>
</organism>
<evidence type="ECO:0000313" key="3">
    <source>
        <dbReference type="Proteomes" id="UP000198406"/>
    </source>
</evidence>
<keyword evidence="3" id="KW-1185">Reference proteome</keyword>
<dbReference type="OrthoDB" id="275278at2759"/>
<dbReference type="CDD" id="cd01122">
    <property type="entry name" value="Twinkle_C"/>
    <property type="match status" value="1"/>
</dbReference>
<dbReference type="SUPFAM" id="SSF56731">
    <property type="entry name" value="DNA primase core"/>
    <property type="match status" value="1"/>
</dbReference>
<sequence length="691" mass="77720">MPSASSPVHSYKSPYLLPCRHKSVFVSKHNQSLNVTAEDIINQVKWNVESSPKYRTTNNHVILEECPFCTKPTKGKAENTFKLYIQLGGGAYFCHRCGQGGSWFDFKAKTSKDPQVVKSASQTIYSPKMHASQPLPMPSSRLQALYNSQLLDQPDNDVLRYLTETRGLTVKTLRKYGIGRAKYSFNNDGAWEPVECVTFPWIMKASDVSFQEELRGVKHPVEDPNSFLTRRIKVRALENKAWQRLDPAGGGWGFFGYHTLDGADKSQPIVVTEGEYDAMAVWQATGIPAISLPNGCRSLPVEVLPLLEDYEKIYLWMDNDGPGQEGARVFSQKIGLGRCFMVQPTLESTGCLEFADLPKDANDALLQGHDLKRIIMEAKPVPHEQVLSFSDLQDSVLHEILHPEKYEGTKLPSLPKFSAVVKGLRRGELTVVTGPTGSGKTTFLGQMSLDLAEQGVNVLWGSFEVRNTRLIHKLLQQFARQPLPRGDPSSADKLKDIAKRFGELPLHFLKFHGASELEEVLDAMEYAVYVHDCEHIVLDNLQFMISRQNLASRSGNSNFDKFDAQDIAIEKFRKFATERNVHLSLVVHPRKEDESARLGISSIYGSAKATQEADNVLILQKDNQKKYLDVRKNRFSGDLGATEIFFDRATNRYREAPTNHVVTPKITNKAPIASIEDHWDKYFSSHLTENS</sequence>
<dbReference type="InterPro" id="IPR027032">
    <property type="entry name" value="Twinkle-like"/>
</dbReference>
<protein>
    <recommendedName>
        <fullName evidence="1">SF4 helicase domain-containing protein</fullName>
    </recommendedName>
</protein>
<evidence type="ECO:0000259" key="1">
    <source>
        <dbReference type="PROSITE" id="PS51199"/>
    </source>
</evidence>
<dbReference type="GO" id="GO:0006260">
    <property type="term" value="P:DNA replication"/>
    <property type="evidence" value="ECO:0007669"/>
    <property type="project" value="InterPro"/>
</dbReference>